<reference evidence="3 5" key="2">
    <citation type="submission" date="2018-06" db="EMBL/GenBank/DDBJ databases">
        <authorList>
            <consortium name="Pathogen Informatics"/>
            <person name="Doyle S."/>
        </authorList>
    </citation>
    <scope>NUCLEOTIDE SEQUENCE [LARGE SCALE GENOMIC DNA]</scope>
    <source>
        <strain evidence="3 5">NCTC13560</strain>
    </source>
</reference>
<accession>A0A381F659</accession>
<evidence type="ECO:0000313" key="2">
    <source>
        <dbReference type="EMBL" id="SIQ55157.1"/>
    </source>
</evidence>
<reference evidence="2 4" key="1">
    <citation type="submission" date="2017-01" db="EMBL/GenBank/DDBJ databases">
        <authorList>
            <person name="Varghese N."/>
            <person name="Submissions S."/>
        </authorList>
    </citation>
    <scope>NUCLEOTIDE SEQUENCE [LARGE SCALE GENOMIC DNA]</scope>
    <source>
        <strain evidence="2 4">ATCC 27950</strain>
    </source>
</reference>
<dbReference type="AlphaFoldDB" id="A0A381F659"/>
<gene>
    <name evidence="3" type="ORF">NCTC13560_00381</name>
    <name evidence="2" type="ORF">SAMN05421682_10659</name>
</gene>
<proteinExistence type="predicted"/>
<dbReference type="EMBL" id="UFVS01000001">
    <property type="protein sequence ID" value="SUX41582.1"/>
    <property type="molecule type" value="Genomic_DNA"/>
</dbReference>
<evidence type="ECO:0000313" key="5">
    <source>
        <dbReference type="Proteomes" id="UP000255231"/>
    </source>
</evidence>
<keyword evidence="1" id="KW-0812">Transmembrane</keyword>
<dbReference type="Proteomes" id="UP000185725">
    <property type="component" value="Unassembled WGS sequence"/>
</dbReference>
<keyword evidence="1" id="KW-1133">Transmembrane helix</keyword>
<sequence>MRKVKSERHDISHIFIFIKVYLSKISAILLLPAQISSYRNTHKPLIINNLI</sequence>
<dbReference type="Proteomes" id="UP000255231">
    <property type="component" value="Unassembled WGS sequence"/>
</dbReference>
<evidence type="ECO:0000256" key="1">
    <source>
        <dbReference type="SAM" id="Phobius"/>
    </source>
</evidence>
<name>A0A381F659_9FLAO</name>
<feature type="transmembrane region" description="Helical" evidence="1">
    <location>
        <begin position="12"/>
        <end position="35"/>
    </location>
</feature>
<dbReference type="EMBL" id="FTMF01000006">
    <property type="protein sequence ID" value="SIQ55157.1"/>
    <property type="molecule type" value="Genomic_DNA"/>
</dbReference>
<evidence type="ECO:0000313" key="3">
    <source>
        <dbReference type="EMBL" id="SUX41582.1"/>
    </source>
</evidence>
<keyword evidence="1" id="KW-0472">Membrane</keyword>
<protein>
    <submittedName>
        <fullName evidence="3">Uncharacterized protein</fullName>
    </submittedName>
</protein>
<evidence type="ECO:0000313" key="4">
    <source>
        <dbReference type="Proteomes" id="UP000185725"/>
    </source>
</evidence>
<keyword evidence="4" id="KW-1185">Reference proteome</keyword>
<organism evidence="3 5">
    <name type="scientific">Chryseobacterium indoltheticum</name>
    <dbReference type="NCBI Taxonomy" id="254"/>
    <lineage>
        <taxon>Bacteria</taxon>
        <taxon>Pseudomonadati</taxon>
        <taxon>Bacteroidota</taxon>
        <taxon>Flavobacteriia</taxon>
        <taxon>Flavobacteriales</taxon>
        <taxon>Weeksellaceae</taxon>
        <taxon>Chryseobacterium group</taxon>
        <taxon>Chryseobacterium</taxon>
    </lineage>
</organism>